<feature type="transmembrane region" description="Helical" evidence="5">
    <location>
        <begin position="253"/>
        <end position="276"/>
    </location>
</feature>
<keyword evidence="4 5" id="KW-0472">Membrane</keyword>
<keyword evidence="9" id="KW-1185">Reference proteome</keyword>
<dbReference type="Pfam" id="PF00005">
    <property type="entry name" value="ABC_tran"/>
    <property type="match status" value="1"/>
</dbReference>
<feature type="transmembrane region" description="Helical" evidence="5">
    <location>
        <begin position="32"/>
        <end position="54"/>
    </location>
</feature>
<comment type="subcellular location">
    <subcellularLocation>
        <location evidence="1">Cell membrane</location>
        <topology evidence="1">Multi-pass membrane protein</topology>
    </subcellularLocation>
</comment>
<dbReference type="PANTHER" id="PTHR43394">
    <property type="entry name" value="ATP-DEPENDENT PERMEASE MDL1, MITOCHONDRIAL"/>
    <property type="match status" value="1"/>
</dbReference>
<dbReference type="SUPFAM" id="SSF90123">
    <property type="entry name" value="ABC transporter transmembrane region"/>
    <property type="match status" value="1"/>
</dbReference>
<gene>
    <name evidence="8" type="ORF">SAMN05660413_02174</name>
</gene>
<dbReference type="GO" id="GO:0005886">
    <property type="term" value="C:plasma membrane"/>
    <property type="evidence" value="ECO:0007669"/>
    <property type="project" value="UniProtKB-SubCell"/>
</dbReference>
<evidence type="ECO:0000256" key="5">
    <source>
        <dbReference type="SAM" id="Phobius"/>
    </source>
</evidence>
<dbReference type="GO" id="GO:0016887">
    <property type="term" value="F:ATP hydrolysis activity"/>
    <property type="evidence" value="ECO:0007669"/>
    <property type="project" value="InterPro"/>
</dbReference>
<evidence type="ECO:0000256" key="2">
    <source>
        <dbReference type="ARBA" id="ARBA00022692"/>
    </source>
</evidence>
<sequence>MSKDDMTNIEKPSPLKRLLRLLKPDQSEIINIYIYSIFNGLVYLSVPLGIQAIVNLIIGGEITTSWILLIIFVVMGVAATGILRLFQFRITENLQQKIFTKAAFEFSYRLPKVRMEALYKHYVPELMNRFFDVMTVQKGLPKLLIDFSVAVLQVVFGLILLSLYHPLFIIFSVLLVFLLYIIFHFTVKKGLSTSLEESKYKYKVAHWLEEIGRNNTSFKLAGDTELPLERTNTNVDSYLKSRESHFKLLMRQYSFMVVFKVIVAASLLILGGFLVMEQTINIGQFVAAEIIILLVMESVEKLIVSLETIYDVLTGLEKIGEVTDLKLERSEGISLKDEMTSPGMKIRAEGLSFKYPGSDTNILESISFAVKRKEKFLIAGKNNSGKATLLKLIAGLYEVKEGVVSYNGISLTNLNINDMRSVIGECFAQGTLFEGTVLQNITMGRKNIPFENVKWAVNHLKLKSFIRNLPNGYDTFVEPQGYKFSRSIITKLLIARSIVSKPNLLLIEDILDNLDRQERIEIMDFLTSEEQDWTLIAVSSEAHFAKRCDQIAIVSKGRITKTGTYEELKLSEEFKNAEDA</sequence>
<dbReference type="RefSeq" id="WP_245760425.1">
    <property type="nucleotide sequence ID" value="NZ_FOVL01000013.1"/>
</dbReference>
<dbReference type="AlphaFoldDB" id="A0A1I5B4S7"/>
<evidence type="ECO:0000313" key="9">
    <source>
        <dbReference type="Proteomes" id="UP000199153"/>
    </source>
</evidence>
<feature type="domain" description="ABC transporter" evidence="6">
    <location>
        <begin position="346"/>
        <end position="579"/>
    </location>
</feature>
<evidence type="ECO:0000256" key="4">
    <source>
        <dbReference type="ARBA" id="ARBA00023136"/>
    </source>
</evidence>
<dbReference type="SUPFAM" id="SSF52540">
    <property type="entry name" value="P-loop containing nucleoside triphosphate hydrolases"/>
    <property type="match status" value="1"/>
</dbReference>
<organism evidence="8 9">
    <name type="scientific">Salegentibacter flavus</name>
    <dbReference type="NCBI Taxonomy" id="287099"/>
    <lineage>
        <taxon>Bacteria</taxon>
        <taxon>Pseudomonadati</taxon>
        <taxon>Bacteroidota</taxon>
        <taxon>Flavobacteriia</taxon>
        <taxon>Flavobacteriales</taxon>
        <taxon>Flavobacteriaceae</taxon>
        <taxon>Salegentibacter</taxon>
    </lineage>
</organism>
<dbReference type="InterPro" id="IPR039421">
    <property type="entry name" value="Type_1_exporter"/>
</dbReference>
<evidence type="ECO:0000256" key="1">
    <source>
        <dbReference type="ARBA" id="ARBA00004651"/>
    </source>
</evidence>
<accession>A0A1I5B4S7</accession>
<dbReference type="PANTHER" id="PTHR43394:SF4">
    <property type="entry name" value="TOXIN SECRETION ABC TRANSPORTER ATP-BINDING PROTEIN"/>
    <property type="match status" value="1"/>
</dbReference>
<dbReference type="Gene3D" id="1.20.1560.10">
    <property type="entry name" value="ABC transporter type 1, transmembrane domain"/>
    <property type="match status" value="1"/>
</dbReference>
<dbReference type="GO" id="GO:0005524">
    <property type="term" value="F:ATP binding"/>
    <property type="evidence" value="ECO:0007669"/>
    <property type="project" value="InterPro"/>
</dbReference>
<dbReference type="InterPro" id="IPR011527">
    <property type="entry name" value="ABC1_TM_dom"/>
</dbReference>
<dbReference type="PROSITE" id="PS50893">
    <property type="entry name" value="ABC_TRANSPORTER_2"/>
    <property type="match status" value="1"/>
</dbReference>
<dbReference type="InterPro" id="IPR036640">
    <property type="entry name" value="ABC1_TM_sf"/>
</dbReference>
<dbReference type="Pfam" id="PF00664">
    <property type="entry name" value="ABC_membrane"/>
    <property type="match status" value="1"/>
</dbReference>
<dbReference type="Gene3D" id="3.40.50.300">
    <property type="entry name" value="P-loop containing nucleotide triphosphate hydrolases"/>
    <property type="match status" value="1"/>
</dbReference>
<dbReference type="InterPro" id="IPR003439">
    <property type="entry name" value="ABC_transporter-like_ATP-bd"/>
</dbReference>
<evidence type="ECO:0000313" key="8">
    <source>
        <dbReference type="EMBL" id="SFN69693.1"/>
    </source>
</evidence>
<dbReference type="GO" id="GO:0015421">
    <property type="term" value="F:ABC-type oligopeptide transporter activity"/>
    <property type="evidence" value="ECO:0007669"/>
    <property type="project" value="TreeGrafter"/>
</dbReference>
<reference evidence="8 9" key="1">
    <citation type="submission" date="2016-10" db="EMBL/GenBank/DDBJ databases">
        <authorList>
            <person name="de Groot N.N."/>
        </authorList>
    </citation>
    <scope>NUCLEOTIDE SEQUENCE [LARGE SCALE GENOMIC DNA]</scope>
    <source>
        <strain evidence="8 9">DSM 17794</strain>
    </source>
</reference>
<feature type="transmembrane region" description="Helical" evidence="5">
    <location>
        <begin position="66"/>
        <end position="86"/>
    </location>
</feature>
<dbReference type="Proteomes" id="UP000199153">
    <property type="component" value="Unassembled WGS sequence"/>
</dbReference>
<dbReference type="EMBL" id="FOVL01000013">
    <property type="protein sequence ID" value="SFN69693.1"/>
    <property type="molecule type" value="Genomic_DNA"/>
</dbReference>
<keyword evidence="2 5" id="KW-0812">Transmembrane</keyword>
<proteinExistence type="predicted"/>
<evidence type="ECO:0000256" key="3">
    <source>
        <dbReference type="ARBA" id="ARBA00022989"/>
    </source>
</evidence>
<name>A0A1I5B4S7_9FLAO</name>
<protein>
    <submittedName>
        <fullName evidence="8">ABC-type bacteriocin/lantibiotic exporter, contains an N-terminal double-glycine peptidase domain</fullName>
    </submittedName>
</protein>
<dbReference type="PROSITE" id="PS50929">
    <property type="entry name" value="ABC_TM1F"/>
    <property type="match status" value="1"/>
</dbReference>
<feature type="transmembrane region" description="Helical" evidence="5">
    <location>
        <begin position="143"/>
        <end position="161"/>
    </location>
</feature>
<keyword evidence="3 5" id="KW-1133">Transmembrane helix</keyword>
<evidence type="ECO:0000259" key="7">
    <source>
        <dbReference type="PROSITE" id="PS50929"/>
    </source>
</evidence>
<feature type="transmembrane region" description="Helical" evidence="5">
    <location>
        <begin position="167"/>
        <end position="187"/>
    </location>
</feature>
<dbReference type="STRING" id="287099.SAMN05660413_02174"/>
<evidence type="ECO:0000259" key="6">
    <source>
        <dbReference type="PROSITE" id="PS50893"/>
    </source>
</evidence>
<feature type="domain" description="ABC transmembrane type-1" evidence="7">
    <location>
        <begin position="34"/>
        <end position="311"/>
    </location>
</feature>
<dbReference type="InterPro" id="IPR027417">
    <property type="entry name" value="P-loop_NTPase"/>
</dbReference>